<dbReference type="Pfam" id="PF02481">
    <property type="entry name" value="DNA_processg_A"/>
    <property type="match status" value="1"/>
</dbReference>
<evidence type="ECO:0000313" key="4">
    <source>
        <dbReference type="EMBL" id="TCK85633.1"/>
    </source>
</evidence>
<dbReference type="InterPro" id="IPR036388">
    <property type="entry name" value="WH-like_DNA-bd_sf"/>
</dbReference>
<dbReference type="InterPro" id="IPR036390">
    <property type="entry name" value="WH_DNA-bd_sf"/>
</dbReference>
<dbReference type="Gene3D" id="1.10.10.10">
    <property type="entry name" value="Winged helix-like DNA-binding domain superfamily/Winged helix DNA-binding domain"/>
    <property type="match status" value="1"/>
</dbReference>
<dbReference type="Pfam" id="PF17782">
    <property type="entry name" value="WHD_DprA"/>
    <property type="match status" value="1"/>
</dbReference>
<keyword evidence="5" id="KW-1185">Reference proteome</keyword>
<dbReference type="Proteomes" id="UP000294616">
    <property type="component" value="Unassembled WGS sequence"/>
</dbReference>
<feature type="domain" description="Smf/DprA SLOG" evidence="2">
    <location>
        <begin position="84"/>
        <end position="290"/>
    </location>
</feature>
<evidence type="ECO:0000256" key="1">
    <source>
        <dbReference type="ARBA" id="ARBA00006525"/>
    </source>
</evidence>
<dbReference type="RefSeq" id="WP_132221991.1">
    <property type="nucleotide sequence ID" value="NZ_SMGO01000001.1"/>
</dbReference>
<accession>A0A4R1M7F7</accession>
<feature type="domain" description="DprA winged helix" evidence="3">
    <location>
        <begin position="311"/>
        <end position="366"/>
    </location>
</feature>
<organism evidence="4 5">
    <name type="scientific">Albibacterium bauzanense</name>
    <dbReference type="NCBI Taxonomy" id="653929"/>
    <lineage>
        <taxon>Bacteria</taxon>
        <taxon>Pseudomonadati</taxon>
        <taxon>Bacteroidota</taxon>
        <taxon>Sphingobacteriia</taxon>
        <taxon>Sphingobacteriales</taxon>
        <taxon>Sphingobacteriaceae</taxon>
        <taxon>Albibacterium</taxon>
    </lineage>
</organism>
<dbReference type="PANTHER" id="PTHR43022:SF1">
    <property type="entry name" value="PROTEIN SMF"/>
    <property type="match status" value="1"/>
</dbReference>
<dbReference type="Gene3D" id="3.40.50.450">
    <property type="match status" value="1"/>
</dbReference>
<dbReference type="AlphaFoldDB" id="A0A4R1M7F7"/>
<dbReference type="InterPro" id="IPR003488">
    <property type="entry name" value="DprA"/>
</dbReference>
<evidence type="ECO:0000259" key="2">
    <source>
        <dbReference type="Pfam" id="PF02481"/>
    </source>
</evidence>
<dbReference type="PANTHER" id="PTHR43022">
    <property type="entry name" value="PROTEIN SMF"/>
    <property type="match status" value="1"/>
</dbReference>
<dbReference type="GO" id="GO:0009294">
    <property type="term" value="P:DNA-mediated transformation"/>
    <property type="evidence" value="ECO:0007669"/>
    <property type="project" value="InterPro"/>
</dbReference>
<sequence length="373" mass="41001">MAVDSSLVDALALNFIPGVGIITQRNLVNHFGSPKAVIEASSGELQSISGVGKRISAKILNGKSAAYERAEKEIEFADKHQIKILPFLDDKYPRRLKQCVDAPMLIYYRGNANLDSARIVSIVGTRNASHYGRDRCKELVEALSGYDDVLVVSGLAYGIDSYAHKISVENDVPTVGVLGHGLDQIYPNKNRNLAVKMLDNGGLLSEYPSNTRPDRQNFPQRNRIIAGMADVIVVVEAAIRGGALITAEIANNYNRDVCAFPGNVDLEYSAGCNLLIKSHRAHLITRAEDLGYLMDWQLNSQKSSTAQLQLAVSLNDAEKNIYKLIREKEPISIDEIAQLAGEKQSKLAIVLLELEMKGLIMTMPGKIYRSFNS</sequence>
<dbReference type="InterPro" id="IPR010994">
    <property type="entry name" value="RuvA_2-like"/>
</dbReference>
<dbReference type="NCBIfam" id="TIGR00732">
    <property type="entry name" value="dprA"/>
    <property type="match status" value="1"/>
</dbReference>
<dbReference type="OrthoDB" id="9785707at2"/>
<name>A0A4R1M7F7_9SPHI</name>
<comment type="similarity">
    <text evidence="1">Belongs to the DprA/Smf family.</text>
</comment>
<dbReference type="SUPFAM" id="SSF46785">
    <property type="entry name" value="Winged helix' DNA-binding domain"/>
    <property type="match status" value="1"/>
</dbReference>
<gene>
    <name evidence="4" type="ORF">C8N28_0945</name>
</gene>
<dbReference type="SUPFAM" id="SSF102405">
    <property type="entry name" value="MCP/YpsA-like"/>
    <property type="match status" value="1"/>
</dbReference>
<comment type="caution">
    <text evidence="4">The sequence shown here is derived from an EMBL/GenBank/DDBJ whole genome shotgun (WGS) entry which is preliminary data.</text>
</comment>
<reference evidence="4 5" key="1">
    <citation type="submission" date="2019-03" db="EMBL/GenBank/DDBJ databases">
        <title>Genomic Encyclopedia of Archaeal and Bacterial Type Strains, Phase II (KMG-II): from individual species to whole genera.</title>
        <authorList>
            <person name="Goeker M."/>
        </authorList>
    </citation>
    <scope>NUCLEOTIDE SEQUENCE [LARGE SCALE GENOMIC DNA]</scope>
    <source>
        <strain evidence="4 5">DSM 22554</strain>
    </source>
</reference>
<proteinExistence type="inferred from homology"/>
<dbReference type="InterPro" id="IPR057666">
    <property type="entry name" value="DrpA_SLOG"/>
</dbReference>
<dbReference type="EMBL" id="SMGO01000001">
    <property type="protein sequence ID" value="TCK85633.1"/>
    <property type="molecule type" value="Genomic_DNA"/>
</dbReference>
<dbReference type="InterPro" id="IPR041614">
    <property type="entry name" value="DprA_WH"/>
</dbReference>
<evidence type="ECO:0000259" key="3">
    <source>
        <dbReference type="Pfam" id="PF17782"/>
    </source>
</evidence>
<dbReference type="SUPFAM" id="SSF47781">
    <property type="entry name" value="RuvA domain 2-like"/>
    <property type="match status" value="1"/>
</dbReference>
<evidence type="ECO:0000313" key="5">
    <source>
        <dbReference type="Proteomes" id="UP000294616"/>
    </source>
</evidence>
<protein>
    <submittedName>
        <fullName evidence="4">DNA processing protein</fullName>
    </submittedName>
</protein>